<dbReference type="InterPro" id="IPR037519">
    <property type="entry name" value="LITAF_fam"/>
</dbReference>
<dbReference type="GO" id="GO:0005765">
    <property type="term" value="C:lysosomal membrane"/>
    <property type="evidence" value="ECO:0007669"/>
    <property type="project" value="UniProtKB-SubCell"/>
</dbReference>
<evidence type="ECO:0000256" key="4">
    <source>
        <dbReference type="ARBA" id="ARBA00005975"/>
    </source>
</evidence>
<comment type="caution">
    <text evidence="11">The sequence shown here is derived from an EMBL/GenBank/DDBJ whole genome shotgun (WGS) entry which is preliminary data.</text>
</comment>
<comment type="subcellular location">
    <subcellularLocation>
        <location evidence="2">Endosome membrane</location>
        <topology evidence="2">Peripheral membrane protein</topology>
    </subcellularLocation>
    <subcellularLocation>
        <location evidence="1">Late endosome membrane</location>
    </subcellularLocation>
    <subcellularLocation>
        <location evidence="3">Lysosome membrane</location>
        <topology evidence="3">Peripheral membrane protein</topology>
        <orientation evidence="3">Cytoplasmic side</orientation>
    </subcellularLocation>
</comment>
<gene>
    <name evidence="11" type="ORF">CBOVIS_LOCUS4863</name>
</gene>
<dbReference type="Proteomes" id="UP000494206">
    <property type="component" value="Unassembled WGS sequence"/>
</dbReference>
<evidence type="ECO:0000256" key="7">
    <source>
        <dbReference type="ARBA" id="ARBA00023136"/>
    </source>
</evidence>
<dbReference type="PROSITE" id="PS51837">
    <property type="entry name" value="LITAF"/>
    <property type="match status" value="1"/>
</dbReference>
<keyword evidence="6" id="KW-0862">Zinc</keyword>
<proteinExistence type="inferred from homology"/>
<dbReference type="AlphaFoldDB" id="A0A8S1EQI5"/>
<comment type="similarity">
    <text evidence="4">Belongs to the CDIP1/LITAF family.</text>
</comment>
<evidence type="ECO:0000256" key="6">
    <source>
        <dbReference type="ARBA" id="ARBA00022833"/>
    </source>
</evidence>
<keyword evidence="5" id="KW-0479">Metal-binding</keyword>
<dbReference type="SMART" id="SM00714">
    <property type="entry name" value="LITAF"/>
    <property type="match status" value="1"/>
</dbReference>
<keyword evidence="9" id="KW-0812">Transmembrane</keyword>
<evidence type="ECO:0000256" key="9">
    <source>
        <dbReference type="SAM" id="Phobius"/>
    </source>
</evidence>
<evidence type="ECO:0000256" key="2">
    <source>
        <dbReference type="ARBA" id="ARBA00004481"/>
    </source>
</evidence>
<dbReference type="OrthoDB" id="5599753at2759"/>
<dbReference type="PANTHER" id="PTHR23292:SF6">
    <property type="entry name" value="FI16602P1-RELATED"/>
    <property type="match status" value="1"/>
</dbReference>
<keyword evidence="12" id="KW-1185">Reference proteome</keyword>
<keyword evidence="7 9" id="KW-0472">Membrane</keyword>
<accession>A0A8S1EQI5</accession>
<evidence type="ECO:0000256" key="5">
    <source>
        <dbReference type="ARBA" id="ARBA00022723"/>
    </source>
</evidence>
<evidence type="ECO:0000259" key="10">
    <source>
        <dbReference type="PROSITE" id="PS51837"/>
    </source>
</evidence>
<evidence type="ECO:0000256" key="1">
    <source>
        <dbReference type="ARBA" id="ARBA00004414"/>
    </source>
</evidence>
<dbReference type="GO" id="GO:0008270">
    <property type="term" value="F:zinc ion binding"/>
    <property type="evidence" value="ECO:0007669"/>
    <property type="project" value="TreeGrafter"/>
</dbReference>
<reference evidence="11 12" key="1">
    <citation type="submission" date="2020-04" db="EMBL/GenBank/DDBJ databases">
        <authorList>
            <person name="Laetsch R D."/>
            <person name="Stevens L."/>
            <person name="Kumar S."/>
            <person name="Blaxter L. M."/>
        </authorList>
    </citation>
    <scope>NUCLEOTIDE SEQUENCE [LARGE SCALE GENOMIC DNA]</scope>
</reference>
<dbReference type="EMBL" id="CADEPM010000003">
    <property type="protein sequence ID" value="CAB3402217.1"/>
    <property type="molecule type" value="Genomic_DNA"/>
</dbReference>
<feature type="transmembrane region" description="Helical" evidence="9">
    <location>
        <begin position="82"/>
        <end position="103"/>
    </location>
</feature>
<dbReference type="Pfam" id="PF10601">
    <property type="entry name" value="zf-LITAF-like"/>
    <property type="match status" value="1"/>
</dbReference>
<dbReference type="PANTHER" id="PTHR23292">
    <property type="entry name" value="LIPOPOLYSACCHARIDE-INDUCED TUMOR NECROSIS FACTOR-ALPHA FACTOR"/>
    <property type="match status" value="1"/>
</dbReference>
<evidence type="ECO:0000313" key="12">
    <source>
        <dbReference type="Proteomes" id="UP000494206"/>
    </source>
</evidence>
<dbReference type="GO" id="GO:0031902">
    <property type="term" value="C:late endosome membrane"/>
    <property type="evidence" value="ECO:0007669"/>
    <property type="project" value="UniProtKB-SubCell"/>
</dbReference>
<dbReference type="InterPro" id="IPR006629">
    <property type="entry name" value="LITAF"/>
</dbReference>
<protein>
    <recommendedName>
        <fullName evidence="10">LITAF domain-containing protein</fullName>
    </recommendedName>
</protein>
<sequence length="127" mass="14290">MSVAPTDNFKSQPPPPYNVGEGAQPVQQAPTQQIYVQPAVVQPIAIVVEEVKETSCREPYMEYCPRCRITVMTRTEEKIGSFWWILFIIGLILFWPALCCLCCKISKDVRHMCPNCGTMVSCSKKGC</sequence>
<evidence type="ECO:0000313" key="11">
    <source>
        <dbReference type="EMBL" id="CAB3402217.1"/>
    </source>
</evidence>
<feature type="domain" description="LITAF" evidence="10">
    <location>
        <begin position="42"/>
        <end position="125"/>
    </location>
</feature>
<evidence type="ECO:0000256" key="3">
    <source>
        <dbReference type="ARBA" id="ARBA00004630"/>
    </source>
</evidence>
<keyword evidence="9" id="KW-1133">Transmembrane helix</keyword>
<organism evidence="11 12">
    <name type="scientific">Caenorhabditis bovis</name>
    <dbReference type="NCBI Taxonomy" id="2654633"/>
    <lineage>
        <taxon>Eukaryota</taxon>
        <taxon>Metazoa</taxon>
        <taxon>Ecdysozoa</taxon>
        <taxon>Nematoda</taxon>
        <taxon>Chromadorea</taxon>
        <taxon>Rhabditida</taxon>
        <taxon>Rhabditina</taxon>
        <taxon>Rhabditomorpha</taxon>
        <taxon>Rhabditoidea</taxon>
        <taxon>Rhabditidae</taxon>
        <taxon>Peloderinae</taxon>
        <taxon>Caenorhabditis</taxon>
    </lineage>
</organism>
<evidence type="ECO:0000256" key="8">
    <source>
        <dbReference type="SAM" id="MobiDB-lite"/>
    </source>
</evidence>
<name>A0A8S1EQI5_9PELO</name>
<feature type="region of interest" description="Disordered" evidence="8">
    <location>
        <begin position="1"/>
        <end position="25"/>
    </location>
</feature>